<protein>
    <submittedName>
        <fullName evidence="1">Uncharacterized protein</fullName>
    </submittedName>
</protein>
<evidence type="ECO:0000313" key="1">
    <source>
        <dbReference type="EMBL" id="KAK1139618.1"/>
    </source>
</evidence>
<keyword evidence="2" id="KW-1185">Reference proteome</keyword>
<name>A0ACC3APP4_9EURO</name>
<dbReference type="EMBL" id="JAOPJF010000103">
    <property type="protein sequence ID" value="KAK1139618.1"/>
    <property type="molecule type" value="Genomic_DNA"/>
</dbReference>
<dbReference type="Proteomes" id="UP001177260">
    <property type="component" value="Unassembled WGS sequence"/>
</dbReference>
<comment type="caution">
    <text evidence="1">The sequence shown here is derived from an EMBL/GenBank/DDBJ whole genome shotgun (WGS) entry which is preliminary data.</text>
</comment>
<accession>A0ACC3APP4</accession>
<sequence length="519" mass="58104">MKFHLATCLVFALASFEAAGASSWFNKAVYNKWHETELERWLSDHDIPYPSPADRRDLESLVKTNWETKVQKPIGHVVDETSDHWHNTREWIFDTWSDSQIKAFLDRHGIPCPQPRQRDVLLQTARENYESVAKTLGEAVHYPGNWLYEHWTESDLKGWLDERGWPAPQPTTRDKLVASVRRNSRLASLRARSIAASAAASAQSAQATLSEALFQAWSDSELKKFLDEHDVKVPQGSRRNELIALARKHRALLVSQASASSASVSSLASDLYGAATTKAGNQYAKATDDADLKKQEAFDTAVEAWSDSRLKGFLDSRGIPVPQSNKRDELLAKVRLHKHKAATGYNAWTFDTWTTENLKKYLSSLNDKATQRADITRDELLKHAQDTYAKASKSGGANLASATSYMAQATDYAKDSTFDTWTQSDLKAYLDSYGIPVYQGTNINELRSLARRQAQYFKYGTSSPQGTIYAKLQDATNWVLDQIKIGASSGRAQGQDAAEKAKDKLSEATEEVKSERSEL</sequence>
<proteinExistence type="predicted"/>
<evidence type="ECO:0000313" key="2">
    <source>
        <dbReference type="Proteomes" id="UP001177260"/>
    </source>
</evidence>
<organism evidence="1 2">
    <name type="scientific">Aspergillus melleus</name>
    <dbReference type="NCBI Taxonomy" id="138277"/>
    <lineage>
        <taxon>Eukaryota</taxon>
        <taxon>Fungi</taxon>
        <taxon>Dikarya</taxon>
        <taxon>Ascomycota</taxon>
        <taxon>Pezizomycotina</taxon>
        <taxon>Eurotiomycetes</taxon>
        <taxon>Eurotiomycetidae</taxon>
        <taxon>Eurotiales</taxon>
        <taxon>Aspergillaceae</taxon>
        <taxon>Aspergillus</taxon>
        <taxon>Aspergillus subgen. Circumdati</taxon>
    </lineage>
</organism>
<reference evidence="1 2" key="1">
    <citation type="journal article" date="2023" name="ACS Omega">
        <title>Identification of the Neoaspergillic Acid Biosynthesis Gene Cluster by Establishing an In Vitro CRISPR-Ribonucleoprotein Genetic System in Aspergillus melleus.</title>
        <authorList>
            <person name="Yuan B."/>
            <person name="Grau M.F."/>
            <person name="Murata R.M."/>
            <person name="Torok T."/>
            <person name="Venkateswaran K."/>
            <person name="Stajich J.E."/>
            <person name="Wang C.C.C."/>
        </authorList>
    </citation>
    <scope>NUCLEOTIDE SEQUENCE [LARGE SCALE GENOMIC DNA]</scope>
    <source>
        <strain evidence="1 2">IMV 1140</strain>
    </source>
</reference>
<gene>
    <name evidence="1" type="ORF">N8T08_000623</name>
</gene>